<feature type="transmembrane region" description="Helical" evidence="1">
    <location>
        <begin position="29"/>
        <end position="46"/>
    </location>
</feature>
<dbReference type="PANTHER" id="PTHR23028">
    <property type="entry name" value="ACETYLTRANSFERASE"/>
    <property type="match status" value="1"/>
</dbReference>
<keyword evidence="3" id="KW-0808">Transferase</keyword>
<evidence type="ECO:0000256" key="1">
    <source>
        <dbReference type="SAM" id="Phobius"/>
    </source>
</evidence>
<organism evidence="3 4">
    <name type="scientific">Pseudomonas asplenii</name>
    <dbReference type="NCBI Taxonomy" id="53407"/>
    <lineage>
        <taxon>Bacteria</taxon>
        <taxon>Pseudomonadati</taxon>
        <taxon>Pseudomonadota</taxon>
        <taxon>Gammaproteobacteria</taxon>
        <taxon>Pseudomonadales</taxon>
        <taxon>Pseudomonadaceae</taxon>
        <taxon>Pseudomonas</taxon>
    </lineage>
</organism>
<keyword evidence="1" id="KW-0812">Transmembrane</keyword>
<feature type="transmembrane region" description="Helical" evidence="1">
    <location>
        <begin position="66"/>
        <end position="86"/>
    </location>
</feature>
<feature type="transmembrane region" description="Helical" evidence="1">
    <location>
        <begin position="181"/>
        <end position="198"/>
    </location>
</feature>
<feature type="transmembrane region" description="Helical" evidence="1">
    <location>
        <begin position="274"/>
        <end position="294"/>
    </location>
</feature>
<feature type="transmembrane region" description="Helical" evidence="1">
    <location>
        <begin position="210"/>
        <end position="229"/>
    </location>
</feature>
<keyword evidence="1" id="KW-1133">Transmembrane helix</keyword>
<reference evidence="3 4" key="1">
    <citation type="journal article" date="2015" name="PLoS ONE">
        <title>Rice-Infecting Pseudomonas Genomes Are Highly Accessorized and Harbor Multiple Putative Virulence Mechanisms to Cause Sheath Brown Rot.</title>
        <authorList>
            <person name="Quibod I.L."/>
            <person name="Grande G."/>
            <person name="Oreiro E.G."/>
            <person name="Borja F.N."/>
            <person name="Dossa G.S."/>
            <person name="Mauleon R."/>
            <person name="Cruz C.V."/>
            <person name="Oliva R."/>
        </authorList>
    </citation>
    <scope>NUCLEOTIDE SEQUENCE [LARGE SCALE GENOMIC DNA]</scope>
    <source>
        <strain evidence="3 4">IRRI 6609</strain>
    </source>
</reference>
<keyword evidence="4" id="KW-1185">Reference proteome</keyword>
<dbReference type="PATRIC" id="fig|50340.43.peg.3377"/>
<evidence type="ECO:0000313" key="4">
    <source>
        <dbReference type="Proteomes" id="UP000037931"/>
    </source>
</evidence>
<proteinExistence type="predicted"/>
<dbReference type="Proteomes" id="UP000037931">
    <property type="component" value="Unassembled WGS sequence"/>
</dbReference>
<gene>
    <name evidence="3" type="ORF">PF66_05659</name>
</gene>
<feature type="transmembrane region" description="Helical" evidence="1">
    <location>
        <begin position="306"/>
        <end position="323"/>
    </location>
</feature>
<evidence type="ECO:0000313" key="3">
    <source>
        <dbReference type="EMBL" id="KPA87708.1"/>
    </source>
</evidence>
<feature type="transmembrane region" description="Helical" evidence="1">
    <location>
        <begin position="335"/>
        <end position="353"/>
    </location>
</feature>
<accession>A0A0M9GCJ2</accession>
<feature type="transmembrane region" description="Helical" evidence="1">
    <location>
        <begin position="152"/>
        <end position="174"/>
    </location>
</feature>
<keyword evidence="3" id="KW-0012">Acyltransferase</keyword>
<dbReference type="GO" id="GO:0016020">
    <property type="term" value="C:membrane"/>
    <property type="evidence" value="ECO:0007669"/>
    <property type="project" value="TreeGrafter"/>
</dbReference>
<sequence length="615" mass="69660">MGMLRLFLALSVLVHHTPKAPFHWLHASIAVMFFFMISGFYMTLVINEKYIKSDTPWIARFYLSRVFRIFPVYLAMLLFMIVWYFYTDTPNVFTANMGHGFSGQASLVFMNLFILGQDWHQLTAYSLASYDSNAYTSFIGSHIDSSYFKNTIMLIGQAWTLSIELIFYILAPFIVHSRRRIIIVLITSLLVRLVFWDMRETFNPFGWGYYFLPSTLCFFLMGSLGYYFYRKLIKWPLLENATIPVNLIVLGGTLYILLSGGYPVVSRATGYDTLPLWLFYCAFAFCLPFVFLLWKDSRIDRWLGEFSYPLYIVHGLIIGMMLGDVGLPEGTYSTQAIIIGTSLLVAWFACFAIETPFNKWRQRKIVTAASPAWSTGLRKPLAWTGAATVTACLYIAWLTSYTPKQAPPAILVKVESTLQYNIVNYDDRFYGVPFGTDIKWGGHNYEQTPGLIVATTQEEVSEAIHRKSGNTPAPVQGPTATLVKVELEYRYNIVNYANKFYGIQFGTAIEWGGPDYEKTPGLIIGDTQDAVSEAIHQKVAETTSGTPVPPAVLVKVEKAYRYNIVSYANKFYGVQFDTTVEWGGLNYEETPGLIIAKTQEAVMEAIARKVGAIAR</sequence>
<keyword evidence="1" id="KW-0472">Membrane</keyword>
<dbReference type="GO" id="GO:0016747">
    <property type="term" value="F:acyltransferase activity, transferring groups other than amino-acyl groups"/>
    <property type="evidence" value="ECO:0007669"/>
    <property type="project" value="InterPro"/>
</dbReference>
<protein>
    <submittedName>
        <fullName evidence="3">Putative acyltransferase</fullName>
    </submittedName>
</protein>
<dbReference type="InterPro" id="IPR002656">
    <property type="entry name" value="Acyl_transf_3_dom"/>
</dbReference>
<dbReference type="GO" id="GO:0000271">
    <property type="term" value="P:polysaccharide biosynthetic process"/>
    <property type="evidence" value="ECO:0007669"/>
    <property type="project" value="TreeGrafter"/>
</dbReference>
<dbReference type="InterPro" id="IPR050879">
    <property type="entry name" value="Acyltransferase_3"/>
</dbReference>
<name>A0A0M9GCJ2_9PSED</name>
<comment type="caution">
    <text evidence="3">The sequence shown here is derived from an EMBL/GenBank/DDBJ whole genome shotgun (WGS) entry which is preliminary data.</text>
</comment>
<dbReference type="AlphaFoldDB" id="A0A0M9GCJ2"/>
<evidence type="ECO:0000259" key="2">
    <source>
        <dbReference type="Pfam" id="PF01757"/>
    </source>
</evidence>
<dbReference type="STRING" id="50340.PF66_05659"/>
<dbReference type="RefSeq" id="WP_054064448.1">
    <property type="nucleotide sequence ID" value="NZ_JSYZ01000026.1"/>
</dbReference>
<feature type="transmembrane region" description="Helical" evidence="1">
    <location>
        <begin position="381"/>
        <end position="399"/>
    </location>
</feature>
<feature type="domain" description="Acyltransferase 3" evidence="2">
    <location>
        <begin position="4"/>
        <end position="348"/>
    </location>
</feature>
<dbReference type="OrthoDB" id="9767863at2"/>
<dbReference type="EMBL" id="JSYZ01000026">
    <property type="protein sequence ID" value="KPA87708.1"/>
    <property type="molecule type" value="Genomic_DNA"/>
</dbReference>
<dbReference type="PANTHER" id="PTHR23028:SF53">
    <property type="entry name" value="ACYL_TRANSF_3 DOMAIN-CONTAINING PROTEIN"/>
    <property type="match status" value="1"/>
</dbReference>
<dbReference type="Pfam" id="PF01757">
    <property type="entry name" value="Acyl_transf_3"/>
    <property type="match status" value="1"/>
</dbReference>
<feature type="transmembrane region" description="Helical" evidence="1">
    <location>
        <begin position="241"/>
        <end position="262"/>
    </location>
</feature>